<accession>A0ABS6EBM9</accession>
<evidence type="ECO:0000313" key="2">
    <source>
        <dbReference type="Proteomes" id="UP000749471"/>
    </source>
</evidence>
<proteinExistence type="predicted"/>
<dbReference type="RefSeq" id="WP_216522542.1">
    <property type="nucleotide sequence ID" value="NZ_JAHLPM010000033.1"/>
</dbReference>
<comment type="caution">
    <text evidence="1">The sequence shown here is derived from an EMBL/GenBank/DDBJ whole genome shotgun (WGS) entry which is preliminary data.</text>
</comment>
<organism evidence="1 2">
    <name type="scientific">Tissierella simiarum</name>
    <dbReference type="NCBI Taxonomy" id="2841534"/>
    <lineage>
        <taxon>Bacteria</taxon>
        <taxon>Bacillati</taxon>
        <taxon>Bacillota</taxon>
        <taxon>Tissierellia</taxon>
        <taxon>Tissierellales</taxon>
        <taxon>Tissierellaceae</taxon>
        <taxon>Tissierella</taxon>
    </lineage>
</organism>
<dbReference type="EMBL" id="JAHLPM010000033">
    <property type="protein sequence ID" value="MBU5440340.1"/>
    <property type="molecule type" value="Genomic_DNA"/>
</dbReference>
<name>A0ABS6EBM9_9FIRM</name>
<sequence length="90" mass="10113">MYISKLHSTLRKFGIYGINGTWQDNKNAMDIKSVWGLAANEGKPIGPNSNINSPQGCKRGTIIFYKDSIIEVKRINNVNEITKPFEWAIG</sequence>
<keyword evidence="2" id="KW-1185">Reference proteome</keyword>
<gene>
    <name evidence="1" type="ORF">KQI42_20295</name>
</gene>
<evidence type="ECO:0000313" key="1">
    <source>
        <dbReference type="EMBL" id="MBU5440340.1"/>
    </source>
</evidence>
<reference evidence="1 2" key="1">
    <citation type="submission" date="2021-06" db="EMBL/GenBank/DDBJ databases">
        <authorList>
            <person name="Sun Q."/>
            <person name="Li D."/>
        </authorList>
    </citation>
    <scope>NUCLEOTIDE SEQUENCE [LARGE SCALE GENOMIC DNA]</scope>
    <source>
        <strain evidence="1 2">MSJ-40</strain>
    </source>
</reference>
<dbReference type="Proteomes" id="UP000749471">
    <property type="component" value="Unassembled WGS sequence"/>
</dbReference>
<protein>
    <submittedName>
        <fullName evidence="1">Uncharacterized protein</fullName>
    </submittedName>
</protein>